<dbReference type="PRINTS" id="PR00625">
    <property type="entry name" value="JDOMAIN"/>
</dbReference>
<dbReference type="PROSITE" id="PS50076">
    <property type="entry name" value="DNAJ_2"/>
    <property type="match status" value="1"/>
</dbReference>
<reference evidence="3" key="1">
    <citation type="submission" date="2023-01" db="EMBL/GenBank/DDBJ databases">
        <title>Metagenome sequencing of chrysophaentin producing Chrysophaeum taylorii.</title>
        <authorList>
            <person name="Davison J."/>
            <person name="Bewley C."/>
        </authorList>
    </citation>
    <scope>NUCLEOTIDE SEQUENCE</scope>
    <source>
        <strain evidence="3">NIES-1699</strain>
    </source>
</reference>
<dbReference type="Pfam" id="PF00226">
    <property type="entry name" value="DnaJ"/>
    <property type="match status" value="1"/>
</dbReference>
<dbReference type="InterPro" id="IPR052758">
    <property type="entry name" value="SRC_co-chaperone"/>
</dbReference>
<organism evidence="3 4">
    <name type="scientific">Chrysophaeum taylorii</name>
    <dbReference type="NCBI Taxonomy" id="2483200"/>
    <lineage>
        <taxon>Eukaryota</taxon>
        <taxon>Sar</taxon>
        <taxon>Stramenopiles</taxon>
        <taxon>Ochrophyta</taxon>
        <taxon>Pelagophyceae</taxon>
        <taxon>Pelagomonadales</taxon>
        <taxon>Pelagomonadaceae</taxon>
        <taxon>Chrysophaeum</taxon>
    </lineage>
</organism>
<evidence type="ECO:0000313" key="3">
    <source>
        <dbReference type="EMBL" id="KAJ8605748.1"/>
    </source>
</evidence>
<dbReference type="SUPFAM" id="SSF48452">
    <property type="entry name" value="TPR-like"/>
    <property type="match status" value="2"/>
</dbReference>
<dbReference type="InterPro" id="IPR011990">
    <property type="entry name" value="TPR-like_helical_dom_sf"/>
</dbReference>
<dbReference type="CDD" id="cd06257">
    <property type="entry name" value="DnaJ"/>
    <property type="match status" value="1"/>
</dbReference>
<dbReference type="InterPro" id="IPR019734">
    <property type="entry name" value="TPR_rpt"/>
</dbReference>
<dbReference type="PANTHER" id="PTHR44200:SF1">
    <property type="entry name" value="DNAJ HOMOLOG SUBFAMILY C MEMBER 7"/>
    <property type="match status" value="1"/>
</dbReference>
<feature type="compositionally biased region" description="Basic and acidic residues" evidence="1">
    <location>
        <begin position="435"/>
        <end position="456"/>
    </location>
</feature>
<evidence type="ECO:0000259" key="2">
    <source>
        <dbReference type="PROSITE" id="PS50076"/>
    </source>
</evidence>
<accession>A0AAD7XNC2</accession>
<dbReference type="AlphaFoldDB" id="A0AAD7XNC2"/>
<dbReference type="SUPFAM" id="SSF46565">
    <property type="entry name" value="Chaperone J-domain"/>
    <property type="match status" value="1"/>
</dbReference>
<protein>
    <recommendedName>
        <fullName evidence="2">J domain-containing protein</fullName>
    </recommendedName>
</protein>
<feature type="region of interest" description="Disordered" evidence="1">
    <location>
        <begin position="435"/>
        <end position="460"/>
    </location>
</feature>
<keyword evidence="4" id="KW-1185">Reference proteome</keyword>
<dbReference type="InterPro" id="IPR001623">
    <property type="entry name" value="DnaJ_domain"/>
</dbReference>
<gene>
    <name evidence="3" type="ORF">CTAYLR_008479</name>
</gene>
<dbReference type="PANTHER" id="PTHR44200">
    <property type="entry name" value="DNAJ HOMOLOG SUBFAMILY C MEMBER 7"/>
    <property type="match status" value="1"/>
</dbReference>
<dbReference type="InterPro" id="IPR036869">
    <property type="entry name" value="J_dom_sf"/>
</dbReference>
<dbReference type="SMART" id="SM00028">
    <property type="entry name" value="TPR"/>
    <property type="match status" value="3"/>
</dbReference>
<sequence length="558" mass="60847">MEVVLKGACPSLKMTLPARWVEAPCSKLVETWRKKYGASSDAVLQSSEGTRIPMEWPIEAALTLYGSTLWVVSLEVEEMASRAEALYEAGDYGGAIAAYARALEAGGRSWRGRGRALSNRGAAALMVGDFARARIDCEAAVPLLPESDRPGILAGRACLRLGEFEAAREVFSRVLEKGEAARGEMGEEAQRFALEAARGAEEAAACRAELAKAERELWAKNNPSTAAKLAARVRCRACLGAPGRVVAARLEVAALARLGRWETAADLLDAEFLERPPKGALEGTLDRDACRAALRALSMVGRLEDARAACERWTPAWCREEAASLAALLAAKAVADGAFKRNDFAAAAAAYARRDHPVFHCNRAAALQALGRFDEAARACDQALAARPYYLRARLRRARCLSKAADDGPPDESFDLLERAAADYRVYSRAVPEDQAAHQEARRLADRIARGPERTRRAPRCAAAAAEDDKKTDAAEYAEYEAYVRRFQQRQRSPGNDGPGKKAPRLYALLGLARDATPKDIKRSYRALALKLHPDRNPSDDADDQFRQIHAAYEGLRP</sequence>
<dbReference type="SMART" id="SM00271">
    <property type="entry name" value="DnaJ"/>
    <property type="match status" value="1"/>
</dbReference>
<dbReference type="Proteomes" id="UP001230188">
    <property type="component" value="Unassembled WGS sequence"/>
</dbReference>
<dbReference type="Gene3D" id="1.25.40.10">
    <property type="entry name" value="Tetratricopeptide repeat domain"/>
    <property type="match status" value="2"/>
</dbReference>
<name>A0AAD7XNC2_9STRA</name>
<comment type="caution">
    <text evidence="3">The sequence shown here is derived from an EMBL/GenBank/DDBJ whole genome shotgun (WGS) entry which is preliminary data.</text>
</comment>
<evidence type="ECO:0000256" key="1">
    <source>
        <dbReference type="SAM" id="MobiDB-lite"/>
    </source>
</evidence>
<proteinExistence type="predicted"/>
<evidence type="ECO:0000313" key="4">
    <source>
        <dbReference type="Proteomes" id="UP001230188"/>
    </source>
</evidence>
<dbReference type="Gene3D" id="1.10.287.110">
    <property type="entry name" value="DnaJ domain"/>
    <property type="match status" value="1"/>
</dbReference>
<dbReference type="EMBL" id="JAQMWT010000310">
    <property type="protein sequence ID" value="KAJ8605748.1"/>
    <property type="molecule type" value="Genomic_DNA"/>
</dbReference>
<feature type="domain" description="J" evidence="2">
    <location>
        <begin position="505"/>
        <end position="558"/>
    </location>
</feature>